<reference evidence="1 2" key="1">
    <citation type="submission" date="2016-01" db="EMBL/GenBank/DDBJ databases">
        <authorList>
            <person name="Regsiter A."/>
            <person name="william w."/>
        </authorList>
    </citation>
    <scope>NUCLEOTIDE SEQUENCE [LARGE SCALE GENOMIC DNA]</scope>
    <source>
        <strain evidence="1 2">B6</strain>
    </source>
</reference>
<dbReference type="InterPro" id="IPR029149">
    <property type="entry name" value="Creatin/AminoP/Spt16_N"/>
</dbReference>
<dbReference type="Proteomes" id="UP000192074">
    <property type="component" value="Unassembled WGS sequence"/>
</dbReference>
<comment type="caution">
    <text evidence="1">The sequence shown here is derived from an EMBL/GenBank/DDBJ whole genome shotgun (WGS) entry which is preliminary data.</text>
</comment>
<sequence>MARGGLGSTEGISHFSPDEINRRHQLVIRALEARGLDALVLQAHFPPTVMGCHPKLTWLTG</sequence>
<organism evidence="1 2">
    <name type="scientific">Agrobacterium tumefaciens str. B6</name>
    <dbReference type="NCBI Taxonomy" id="1183423"/>
    <lineage>
        <taxon>Bacteria</taxon>
        <taxon>Pseudomonadati</taxon>
        <taxon>Pseudomonadota</taxon>
        <taxon>Alphaproteobacteria</taxon>
        <taxon>Hyphomicrobiales</taxon>
        <taxon>Rhizobiaceae</taxon>
        <taxon>Rhizobium/Agrobacterium group</taxon>
        <taxon>Agrobacterium</taxon>
        <taxon>Agrobacterium tumefaciens complex</taxon>
    </lineage>
</organism>
<dbReference type="SUPFAM" id="SSF53092">
    <property type="entry name" value="Creatinase/prolidase N-terminal domain"/>
    <property type="match status" value="1"/>
</dbReference>
<dbReference type="EMBL" id="FCNL01000042">
    <property type="protein sequence ID" value="CVI25372.1"/>
    <property type="molecule type" value="Genomic_DNA"/>
</dbReference>
<dbReference type="AlphaFoldDB" id="A0A822V795"/>
<gene>
    <name evidence="1" type="ORF">AGR4A_pAt30187</name>
</gene>
<protein>
    <submittedName>
        <fullName evidence="1">Uncharacterized protein</fullName>
    </submittedName>
</protein>
<evidence type="ECO:0000313" key="2">
    <source>
        <dbReference type="Proteomes" id="UP000192074"/>
    </source>
</evidence>
<accession>A0A822V795</accession>
<name>A0A822V795_AGRTU</name>
<proteinExistence type="predicted"/>
<evidence type="ECO:0000313" key="1">
    <source>
        <dbReference type="EMBL" id="CVI25372.1"/>
    </source>
</evidence>